<accession>A0ABV0FHT5</accession>
<sequence>MRISPPRIRLLVKEGLLRPAYPGRGHLSKHLTLYGKDINTFLTQLSHDECHQYAESTDLISVWRIGKQWLRGDENFLHLITALTRGELKAAGRDPNQFGIRALLLHRLEFRAWFDHLHAEQELMSIPDAARLLHIDDCTIYHFVQAGLLALDEHRLYRFGKHIPGLRRATLVDLQRQYLWGEGLAQATGIDRLHAAANLIHQGAKPVAGPWIHKHCCYVFRKEDILNATAGPRLKTSVSGTTAEAPPTA</sequence>
<name>A0ABV0FHT5_9NEIS</name>
<proteinExistence type="predicted"/>
<dbReference type="Proteomes" id="UP001455709">
    <property type="component" value="Unassembled WGS sequence"/>
</dbReference>
<evidence type="ECO:0000313" key="1">
    <source>
        <dbReference type="EMBL" id="MEO2218743.1"/>
    </source>
</evidence>
<comment type="caution">
    <text evidence="1">The sequence shown here is derived from an EMBL/GenBank/DDBJ whole genome shotgun (WGS) entry which is preliminary data.</text>
</comment>
<reference evidence="1 2" key="1">
    <citation type="submission" date="2024-05" db="EMBL/GenBank/DDBJ databases">
        <authorList>
            <person name="De Oliveira J.P."/>
            <person name="Noriler S.A."/>
            <person name="De Oliveira A.G."/>
            <person name="Sipoli D.S."/>
        </authorList>
    </citation>
    <scope>NUCLEOTIDE SEQUENCE [LARGE SCALE GENOMIC DNA]</scope>
    <source>
        <strain evidence="1 2">LABIM189</strain>
    </source>
</reference>
<keyword evidence="2" id="KW-1185">Reference proteome</keyword>
<gene>
    <name evidence="1" type="ORF">ABGV49_16905</name>
</gene>
<dbReference type="EMBL" id="JBDOJC010000001">
    <property type="protein sequence ID" value="MEO2218743.1"/>
    <property type="molecule type" value="Genomic_DNA"/>
</dbReference>
<organism evidence="1 2">
    <name type="scientific">Chromobacterium vaccinii</name>
    <dbReference type="NCBI Taxonomy" id="1108595"/>
    <lineage>
        <taxon>Bacteria</taxon>
        <taxon>Pseudomonadati</taxon>
        <taxon>Pseudomonadota</taxon>
        <taxon>Betaproteobacteria</taxon>
        <taxon>Neisseriales</taxon>
        <taxon>Chromobacteriaceae</taxon>
        <taxon>Chromobacterium</taxon>
    </lineage>
</organism>
<dbReference type="RefSeq" id="WP_347371471.1">
    <property type="nucleotide sequence ID" value="NZ_JBDOJC010000001.1"/>
</dbReference>
<protein>
    <submittedName>
        <fullName evidence="1">Uncharacterized protein</fullName>
    </submittedName>
</protein>
<evidence type="ECO:0000313" key="2">
    <source>
        <dbReference type="Proteomes" id="UP001455709"/>
    </source>
</evidence>